<organism evidence="13 14">
    <name type="scientific">Aerococcus suis</name>
    <dbReference type="NCBI Taxonomy" id="371602"/>
    <lineage>
        <taxon>Bacteria</taxon>
        <taxon>Bacillati</taxon>
        <taxon>Bacillota</taxon>
        <taxon>Bacilli</taxon>
        <taxon>Lactobacillales</taxon>
        <taxon>Aerococcaceae</taxon>
        <taxon>Aerococcus</taxon>
    </lineage>
</organism>
<name>A0A1W1Y1N1_9LACT</name>
<dbReference type="NCBIfam" id="NF045485">
    <property type="entry name" value="FPPsyn"/>
    <property type="match status" value="1"/>
</dbReference>
<dbReference type="SFLD" id="SFLDG01017">
    <property type="entry name" value="Polyprenyl_Transferase_Like"/>
    <property type="match status" value="1"/>
</dbReference>
<dbReference type="GO" id="GO:0005737">
    <property type="term" value="C:cytoplasm"/>
    <property type="evidence" value="ECO:0007669"/>
    <property type="project" value="UniProtKB-ARBA"/>
</dbReference>
<protein>
    <recommendedName>
        <fullName evidence="4">Farnesyl diphosphate synthase</fullName>
        <ecNumber evidence="3">2.5.1.10</ecNumber>
    </recommendedName>
    <alternativeName>
        <fullName evidence="10">(2E,6E)-farnesyl diphosphate synthase</fullName>
    </alternativeName>
    <alternativeName>
        <fullName evidence="9">Geranyltranstransferase</fullName>
    </alternativeName>
</protein>
<accession>A0A1W1Y1N1</accession>
<comment type="similarity">
    <text evidence="2 12">Belongs to the FPP/GGPP synthase family.</text>
</comment>
<dbReference type="InterPro" id="IPR053378">
    <property type="entry name" value="Prenyl_diphosphate_synthase"/>
</dbReference>
<dbReference type="SUPFAM" id="SSF48576">
    <property type="entry name" value="Terpenoid synthases"/>
    <property type="match status" value="1"/>
</dbReference>
<dbReference type="OrthoDB" id="9805316at2"/>
<keyword evidence="7" id="KW-0460">Magnesium</keyword>
<dbReference type="EMBL" id="FWXK01000001">
    <property type="protein sequence ID" value="SMC30047.1"/>
    <property type="molecule type" value="Genomic_DNA"/>
</dbReference>
<dbReference type="GO" id="GO:0046872">
    <property type="term" value="F:metal ion binding"/>
    <property type="evidence" value="ECO:0007669"/>
    <property type="project" value="UniProtKB-KW"/>
</dbReference>
<dbReference type="Pfam" id="PF00348">
    <property type="entry name" value="polyprenyl_synt"/>
    <property type="match status" value="1"/>
</dbReference>
<evidence type="ECO:0000256" key="12">
    <source>
        <dbReference type="RuleBase" id="RU004466"/>
    </source>
</evidence>
<gene>
    <name evidence="13" type="ORF">SAMN04487984_0013</name>
</gene>
<keyword evidence="5 12" id="KW-0808">Transferase</keyword>
<dbReference type="InterPro" id="IPR033749">
    <property type="entry name" value="Polyprenyl_synt_CS"/>
</dbReference>
<keyword evidence="14" id="KW-1185">Reference proteome</keyword>
<dbReference type="FunFam" id="1.10.600.10:FF:000001">
    <property type="entry name" value="Geranylgeranyl diphosphate synthase"/>
    <property type="match status" value="1"/>
</dbReference>
<evidence type="ECO:0000256" key="5">
    <source>
        <dbReference type="ARBA" id="ARBA00022679"/>
    </source>
</evidence>
<dbReference type="RefSeq" id="WP_084097643.1">
    <property type="nucleotide sequence ID" value="NZ_FWXK01000001.1"/>
</dbReference>
<dbReference type="InterPro" id="IPR008949">
    <property type="entry name" value="Isoprenoid_synthase_dom_sf"/>
</dbReference>
<evidence type="ECO:0000256" key="4">
    <source>
        <dbReference type="ARBA" id="ARBA00015100"/>
    </source>
</evidence>
<dbReference type="PROSITE" id="PS00723">
    <property type="entry name" value="POLYPRENYL_SYNTHASE_1"/>
    <property type="match status" value="1"/>
</dbReference>
<evidence type="ECO:0000256" key="11">
    <source>
        <dbReference type="ARBA" id="ARBA00049399"/>
    </source>
</evidence>
<comment type="catalytic activity">
    <reaction evidence="11">
        <text>isopentenyl diphosphate + (2E)-geranyl diphosphate = (2E,6E)-farnesyl diphosphate + diphosphate</text>
        <dbReference type="Rhea" id="RHEA:19361"/>
        <dbReference type="ChEBI" id="CHEBI:33019"/>
        <dbReference type="ChEBI" id="CHEBI:58057"/>
        <dbReference type="ChEBI" id="CHEBI:128769"/>
        <dbReference type="ChEBI" id="CHEBI:175763"/>
        <dbReference type="EC" id="2.5.1.10"/>
    </reaction>
</comment>
<dbReference type="GO" id="GO:0016114">
    <property type="term" value="P:terpenoid biosynthetic process"/>
    <property type="evidence" value="ECO:0007669"/>
    <property type="project" value="UniProtKB-ARBA"/>
</dbReference>
<dbReference type="EC" id="2.5.1.10" evidence="3"/>
<keyword evidence="6" id="KW-0479">Metal-binding</keyword>
<evidence type="ECO:0000256" key="3">
    <source>
        <dbReference type="ARBA" id="ARBA00012439"/>
    </source>
</evidence>
<dbReference type="Proteomes" id="UP000243884">
    <property type="component" value="Unassembled WGS sequence"/>
</dbReference>
<evidence type="ECO:0000256" key="2">
    <source>
        <dbReference type="ARBA" id="ARBA00006706"/>
    </source>
</evidence>
<evidence type="ECO:0000256" key="8">
    <source>
        <dbReference type="ARBA" id="ARBA00023229"/>
    </source>
</evidence>
<evidence type="ECO:0000313" key="13">
    <source>
        <dbReference type="EMBL" id="SMC30047.1"/>
    </source>
</evidence>
<evidence type="ECO:0000256" key="6">
    <source>
        <dbReference type="ARBA" id="ARBA00022723"/>
    </source>
</evidence>
<dbReference type="PANTHER" id="PTHR43281">
    <property type="entry name" value="FARNESYL DIPHOSPHATE SYNTHASE"/>
    <property type="match status" value="1"/>
</dbReference>
<dbReference type="GO" id="GO:0004337">
    <property type="term" value="F:(2E,6E)-farnesyl diphosphate synthase activity"/>
    <property type="evidence" value="ECO:0007669"/>
    <property type="project" value="UniProtKB-EC"/>
</dbReference>
<sequence>MQLKEFSQEILPTFDNYLETIFSQKSGMNQLGASMWYSLSNGGKRIRPLLLLATLKAFMVNESKGFQAAAALEAIHTYSLIHDDLPAMDDDDYRRGKLTNHKQFDEATAILAGDALLTEAFHLISEPNSEVTPAIQVQLVNLLSATAGRHGMVGGQMGDMLGENHGLSLSELQTVHSLKTGELIRFALVGAGVIGEVSEAIKEKLAQFAYHYGLAYQIQNDLQEVLWTDEQRGKKQSGDQAHHKNTYPELLTTEGAKRTLTEEIANCNQILDEIKQLNSKFDSELMSGFLEYLEI</sequence>
<dbReference type="STRING" id="371602.SAMN04487984_0013"/>
<evidence type="ECO:0000313" key="14">
    <source>
        <dbReference type="Proteomes" id="UP000243884"/>
    </source>
</evidence>
<evidence type="ECO:0000256" key="9">
    <source>
        <dbReference type="ARBA" id="ARBA00032380"/>
    </source>
</evidence>
<dbReference type="PANTHER" id="PTHR43281:SF1">
    <property type="entry name" value="FARNESYL DIPHOSPHATE SYNTHASE"/>
    <property type="match status" value="1"/>
</dbReference>
<comment type="cofactor">
    <cofactor evidence="1">
        <name>Mg(2+)</name>
        <dbReference type="ChEBI" id="CHEBI:18420"/>
    </cofactor>
</comment>
<dbReference type="InterPro" id="IPR000092">
    <property type="entry name" value="Polyprenyl_synt"/>
</dbReference>
<evidence type="ECO:0000256" key="1">
    <source>
        <dbReference type="ARBA" id="ARBA00001946"/>
    </source>
</evidence>
<reference evidence="14" key="1">
    <citation type="submission" date="2017-04" db="EMBL/GenBank/DDBJ databases">
        <authorList>
            <person name="Varghese N."/>
            <person name="Submissions S."/>
        </authorList>
    </citation>
    <scope>NUCLEOTIDE SEQUENCE [LARGE SCALE GENOMIC DNA]</scope>
    <source>
        <strain evidence="14">DSM 21500</strain>
    </source>
</reference>
<keyword evidence="8" id="KW-0414">Isoprene biosynthesis</keyword>
<dbReference type="SFLD" id="SFLDS00005">
    <property type="entry name" value="Isoprenoid_Synthase_Type_I"/>
    <property type="match status" value="1"/>
</dbReference>
<evidence type="ECO:0000256" key="7">
    <source>
        <dbReference type="ARBA" id="ARBA00022842"/>
    </source>
</evidence>
<evidence type="ECO:0000256" key="10">
    <source>
        <dbReference type="ARBA" id="ARBA00032873"/>
    </source>
</evidence>
<dbReference type="Gene3D" id="1.10.600.10">
    <property type="entry name" value="Farnesyl Diphosphate Synthase"/>
    <property type="match status" value="1"/>
</dbReference>
<proteinExistence type="inferred from homology"/>
<dbReference type="AlphaFoldDB" id="A0A1W1Y1N1"/>